<dbReference type="InterPro" id="IPR044730">
    <property type="entry name" value="RNase_H-like_dom_plant"/>
</dbReference>
<name>A0ABQ8CBM2_BRANA</name>
<dbReference type="Gene3D" id="3.30.420.10">
    <property type="entry name" value="Ribonuclease H-like superfamily/Ribonuclease H"/>
    <property type="match status" value="1"/>
</dbReference>
<evidence type="ECO:0000259" key="1">
    <source>
        <dbReference type="Pfam" id="PF13456"/>
    </source>
</evidence>
<organism evidence="2 3">
    <name type="scientific">Brassica napus</name>
    <name type="common">Rape</name>
    <dbReference type="NCBI Taxonomy" id="3708"/>
    <lineage>
        <taxon>Eukaryota</taxon>
        <taxon>Viridiplantae</taxon>
        <taxon>Streptophyta</taxon>
        <taxon>Embryophyta</taxon>
        <taxon>Tracheophyta</taxon>
        <taxon>Spermatophyta</taxon>
        <taxon>Magnoliopsida</taxon>
        <taxon>eudicotyledons</taxon>
        <taxon>Gunneridae</taxon>
        <taxon>Pentapetalae</taxon>
        <taxon>rosids</taxon>
        <taxon>malvids</taxon>
        <taxon>Brassicales</taxon>
        <taxon>Brassicaceae</taxon>
        <taxon>Brassiceae</taxon>
        <taxon>Brassica</taxon>
    </lineage>
</organism>
<dbReference type="PANTHER" id="PTHR34146">
    <property type="entry name" value="POLYNUCLEOTIDYL TRANSFERASE, RIBONUCLEASE H-LIKE SUPERFAMILY PROTEIN-RELATED"/>
    <property type="match status" value="1"/>
</dbReference>
<protein>
    <recommendedName>
        <fullName evidence="1">RNase H type-1 domain-containing protein</fullName>
    </recommendedName>
</protein>
<dbReference type="PANTHER" id="PTHR34146:SF3">
    <property type="entry name" value="POLYNUCLEOTIDYL TRANSFERASE, RIBONUCLEASE H-LIKE SUPERFAMILY PROTEIN"/>
    <property type="match status" value="1"/>
</dbReference>
<dbReference type="InterPro" id="IPR012337">
    <property type="entry name" value="RNaseH-like_sf"/>
</dbReference>
<evidence type="ECO:0000313" key="3">
    <source>
        <dbReference type="Proteomes" id="UP000824890"/>
    </source>
</evidence>
<comment type="caution">
    <text evidence="2">The sequence shown here is derived from an EMBL/GenBank/DDBJ whole genome shotgun (WGS) entry which is preliminary data.</text>
</comment>
<dbReference type="EMBL" id="JAGKQM010000008">
    <property type="protein sequence ID" value="KAH0913810.1"/>
    <property type="molecule type" value="Genomic_DNA"/>
</dbReference>
<dbReference type="SUPFAM" id="SSF53098">
    <property type="entry name" value="Ribonuclease H-like"/>
    <property type="match status" value="1"/>
</dbReference>
<evidence type="ECO:0000313" key="2">
    <source>
        <dbReference type="EMBL" id="KAH0913810.1"/>
    </source>
</evidence>
<dbReference type="InterPro" id="IPR002156">
    <property type="entry name" value="RNaseH_domain"/>
</dbReference>
<proteinExistence type="predicted"/>
<feature type="non-terminal residue" evidence="2">
    <location>
        <position position="1"/>
    </location>
</feature>
<feature type="domain" description="RNase H type-1" evidence="1">
    <location>
        <begin position="65"/>
        <end position="172"/>
    </location>
</feature>
<gene>
    <name evidence="2" type="ORF">HID58_028256</name>
</gene>
<reference evidence="2 3" key="1">
    <citation type="submission" date="2021-05" db="EMBL/GenBank/DDBJ databases">
        <title>Genome Assembly of Synthetic Allotetraploid Brassica napus Reveals Homoeologous Exchanges between Subgenomes.</title>
        <authorList>
            <person name="Davis J.T."/>
        </authorList>
    </citation>
    <scope>NUCLEOTIDE SEQUENCE [LARGE SCALE GENOMIC DNA]</scope>
    <source>
        <strain evidence="3">cv. Da-Ae</strain>
        <tissue evidence="2">Seedling</tissue>
    </source>
</reference>
<dbReference type="Pfam" id="PF13456">
    <property type="entry name" value="RVT_3"/>
    <property type="match status" value="1"/>
</dbReference>
<dbReference type="CDD" id="cd06222">
    <property type="entry name" value="RNase_H_like"/>
    <property type="match status" value="1"/>
</dbReference>
<sequence length="205" mass="23084">GTHEGLGGLLDPRCESKAGFTSWRNVRCRPEVHHLIDYESKTWNEPLLRELVRAEDERTGFRCQVDASWVHEGQKSGMGFILMDGEKKILVGMKNCPNLTSPLQAEAEGLSWAMKKMLEEGHVSVHFETDCAQLIKLIKSLEEWPAMAETIEDILIISRGFVHFSFSYLPRADGLVKAARAGSDCFSITFVETPVWLAHVARLLE</sequence>
<dbReference type="Proteomes" id="UP000824890">
    <property type="component" value="Unassembled WGS sequence"/>
</dbReference>
<dbReference type="InterPro" id="IPR036397">
    <property type="entry name" value="RNaseH_sf"/>
</dbReference>
<keyword evidence="3" id="KW-1185">Reference proteome</keyword>
<accession>A0ABQ8CBM2</accession>